<feature type="chain" id="PRO_5017772773" evidence="1">
    <location>
        <begin position="21"/>
        <end position="219"/>
    </location>
</feature>
<comment type="caution">
    <text evidence="3">The sequence shown here is derived from an EMBL/GenBank/DDBJ whole genome shotgun (WGS) entry which is preliminary data.</text>
</comment>
<dbReference type="Proteomes" id="UP000261174">
    <property type="component" value="Unassembled WGS sequence"/>
</dbReference>
<name>A0A3E1P9A1_9BACT</name>
<accession>A0A3E1P9A1</accession>
<evidence type="ECO:0000313" key="4">
    <source>
        <dbReference type="Proteomes" id="UP000261174"/>
    </source>
</evidence>
<dbReference type="GO" id="GO:0004622">
    <property type="term" value="F:phosphatidylcholine lysophospholipase activity"/>
    <property type="evidence" value="ECO:0007669"/>
    <property type="project" value="TreeGrafter"/>
</dbReference>
<dbReference type="InterPro" id="IPR051532">
    <property type="entry name" value="Ester_Hydrolysis_Enzymes"/>
</dbReference>
<organism evidence="3 4">
    <name type="scientific">Chitinophaga silvisoli</name>
    <dbReference type="NCBI Taxonomy" id="2291814"/>
    <lineage>
        <taxon>Bacteria</taxon>
        <taxon>Pseudomonadati</taxon>
        <taxon>Bacteroidota</taxon>
        <taxon>Chitinophagia</taxon>
        <taxon>Chitinophagales</taxon>
        <taxon>Chitinophagaceae</taxon>
        <taxon>Chitinophaga</taxon>
    </lineage>
</organism>
<dbReference type="Pfam" id="PF13472">
    <property type="entry name" value="Lipase_GDSL_2"/>
    <property type="match status" value="1"/>
</dbReference>
<dbReference type="Gene3D" id="3.40.50.1110">
    <property type="entry name" value="SGNH hydrolase"/>
    <property type="match status" value="1"/>
</dbReference>
<reference evidence="3 4" key="1">
    <citation type="submission" date="2018-08" db="EMBL/GenBank/DDBJ databases">
        <title>Chitinophaga sp. K20C18050901, a novel bacterium isolated from forest soil.</title>
        <authorList>
            <person name="Wang C."/>
        </authorList>
    </citation>
    <scope>NUCLEOTIDE SEQUENCE [LARGE SCALE GENOMIC DNA]</scope>
    <source>
        <strain evidence="3 4">K20C18050901</strain>
    </source>
</reference>
<proteinExistence type="predicted"/>
<feature type="domain" description="SGNH hydrolase-type esterase" evidence="2">
    <location>
        <begin position="58"/>
        <end position="207"/>
    </location>
</feature>
<evidence type="ECO:0000256" key="1">
    <source>
        <dbReference type="SAM" id="SignalP"/>
    </source>
</evidence>
<dbReference type="AlphaFoldDB" id="A0A3E1P9A1"/>
<sequence length="219" mass="25358">MKKAMLLLLISITILQVSQAQDKPPFWDDVQTIKHYDQMYAPPANPILFVGSSSIRKWEDMERTFASYDVMNRGIGGAKVNDIIFYLNDIVFPYHPREIVLYVGENDIPDGATPDTVLERTKKLITGIRERLPETPITYISIKPSPSRDKYRQTVQDANSLIKEYLETQHKITWVDVFTPMLTKDGNSRPEIFQSDMLHLNKDGYKIWKELIQPTLIKK</sequence>
<protein>
    <submittedName>
        <fullName evidence="3">GDSL family lipase</fullName>
    </submittedName>
</protein>
<keyword evidence="4" id="KW-1185">Reference proteome</keyword>
<feature type="signal peptide" evidence="1">
    <location>
        <begin position="1"/>
        <end position="20"/>
    </location>
</feature>
<evidence type="ECO:0000313" key="3">
    <source>
        <dbReference type="EMBL" id="RFM36759.1"/>
    </source>
</evidence>
<evidence type="ECO:0000259" key="2">
    <source>
        <dbReference type="Pfam" id="PF13472"/>
    </source>
</evidence>
<dbReference type="EMBL" id="QTJV01000001">
    <property type="protein sequence ID" value="RFM36759.1"/>
    <property type="molecule type" value="Genomic_DNA"/>
</dbReference>
<dbReference type="InterPro" id="IPR036514">
    <property type="entry name" value="SGNH_hydro_sf"/>
</dbReference>
<dbReference type="PANTHER" id="PTHR30383">
    <property type="entry name" value="THIOESTERASE 1/PROTEASE 1/LYSOPHOSPHOLIPASE L1"/>
    <property type="match status" value="1"/>
</dbReference>
<gene>
    <name evidence="3" type="ORF">DXN04_04460</name>
</gene>
<dbReference type="PANTHER" id="PTHR30383:SF5">
    <property type="entry name" value="SGNH HYDROLASE-TYPE ESTERASE DOMAIN-CONTAINING PROTEIN"/>
    <property type="match status" value="1"/>
</dbReference>
<dbReference type="OrthoDB" id="9790057at2"/>
<dbReference type="InterPro" id="IPR013830">
    <property type="entry name" value="SGNH_hydro"/>
</dbReference>
<dbReference type="SUPFAM" id="SSF52266">
    <property type="entry name" value="SGNH hydrolase"/>
    <property type="match status" value="1"/>
</dbReference>
<keyword evidence="1" id="KW-0732">Signal</keyword>
<dbReference type="RefSeq" id="WP_116852079.1">
    <property type="nucleotide sequence ID" value="NZ_QTJV01000001.1"/>
</dbReference>